<sequence>ITGLWPMEIYQSPCQCHENQPMCYPSSNESESCYCAHPESAHGMSMPYCAPKIHWHKSKCSECTWHGECQKSYSLEATHNCFCHNHKCLAIQKSIIQDNGQKPLIRVRRQVKKLYEKIYNRYDGLLAVYSMCKCQDDHCTALTDNMNGSVCLCFFNRKNGQIWPCYPPELWAERKCNKCSPLGDCIYDDIPGKLPCVCASIIKMCVRIEERSSTEIQPFENDNGTSTELIDDIFQKEKFKLADVIPKMWEITTTTTPIPEDVQERQMAYGFKGVSDPVAIRAKATENLVFAVSGLKDEEKRTLSYSKKEMITKCSFNGRQCSVERDFSVYIDPSFGNCFTFNYNISETMTTERAG</sequence>
<name>A0AC34Q978_9BILA</name>
<reference evidence="2" key="1">
    <citation type="submission" date="2022-11" db="UniProtKB">
        <authorList>
            <consortium name="WormBaseParasite"/>
        </authorList>
    </citation>
    <scope>IDENTIFICATION</scope>
</reference>
<protein>
    <submittedName>
        <fullName evidence="2">Uncharacterized protein</fullName>
    </submittedName>
</protein>
<accession>A0AC34Q978</accession>
<dbReference type="WBParaSite" id="JU765_v2.g14266.t1">
    <property type="protein sequence ID" value="JU765_v2.g14266.t1"/>
    <property type="gene ID" value="JU765_v2.g14266"/>
</dbReference>
<dbReference type="Proteomes" id="UP000887576">
    <property type="component" value="Unplaced"/>
</dbReference>
<evidence type="ECO:0000313" key="1">
    <source>
        <dbReference type="Proteomes" id="UP000887576"/>
    </source>
</evidence>
<proteinExistence type="predicted"/>
<organism evidence="1 2">
    <name type="scientific">Panagrolaimus sp. JU765</name>
    <dbReference type="NCBI Taxonomy" id="591449"/>
    <lineage>
        <taxon>Eukaryota</taxon>
        <taxon>Metazoa</taxon>
        <taxon>Ecdysozoa</taxon>
        <taxon>Nematoda</taxon>
        <taxon>Chromadorea</taxon>
        <taxon>Rhabditida</taxon>
        <taxon>Tylenchina</taxon>
        <taxon>Panagrolaimomorpha</taxon>
        <taxon>Panagrolaimoidea</taxon>
        <taxon>Panagrolaimidae</taxon>
        <taxon>Panagrolaimus</taxon>
    </lineage>
</organism>
<evidence type="ECO:0000313" key="2">
    <source>
        <dbReference type="WBParaSite" id="JU765_v2.g14266.t1"/>
    </source>
</evidence>